<dbReference type="Proteomes" id="UP000001745">
    <property type="component" value="Unassembled WGS sequence"/>
</dbReference>
<gene>
    <name evidence="1" type="ORF">TSTA_043620</name>
</gene>
<dbReference type="InParanoid" id="B8MKP2"/>
<dbReference type="RefSeq" id="XP_002484844.1">
    <property type="nucleotide sequence ID" value="XM_002484799.1"/>
</dbReference>
<name>B8MKP2_TALSN</name>
<sequence>MTPRMTLMTSRFASSSRVTGPLLEASRAVSIPGDIFTYEDVKTYSGAPIFLEIQVGDTTYRRPATLGGLLDVGGSIYGLMVAHAASKDYLHDLGSSGKPMSYVHYDDKYEIPEDREDLDLKQPLSDAATGSDTASTRGRLHDVQEWLSSSRMVWPRLNPSFDVSRDGTGHSPRRLGSIRHISSNFDRDLFDWAIVELDTSSFAARQVNRLIYSATGWLEIPISSKLALQPGPRSAIVAATGSSGYVKGYLFSTPVLFQMEPGRSPLQAREVVFEKELKLGFWDVAMRVIGRLMSFDMFMAIAGIFLTAT</sequence>
<proteinExistence type="predicted"/>
<evidence type="ECO:0000313" key="2">
    <source>
        <dbReference type="Proteomes" id="UP000001745"/>
    </source>
</evidence>
<dbReference type="VEuPathDB" id="FungiDB:TSTA_043620"/>
<dbReference type="GeneID" id="8097870"/>
<dbReference type="HOGENOM" id="CLU_900729_0_0_1"/>
<dbReference type="EMBL" id="EQ962657">
    <property type="protein sequence ID" value="EED14891.1"/>
    <property type="molecule type" value="Genomic_DNA"/>
</dbReference>
<organism evidence="1 2">
    <name type="scientific">Talaromyces stipitatus (strain ATCC 10500 / CBS 375.48 / QM 6759 / NRRL 1006)</name>
    <name type="common">Penicillium stipitatum</name>
    <dbReference type="NCBI Taxonomy" id="441959"/>
    <lineage>
        <taxon>Eukaryota</taxon>
        <taxon>Fungi</taxon>
        <taxon>Dikarya</taxon>
        <taxon>Ascomycota</taxon>
        <taxon>Pezizomycotina</taxon>
        <taxon>Eurotiomycetes</taxon>
        <taxon>Eurotiomycetidae</taxon>
        <taxon>Eurotiales</taxon>
        <taxon>Trichocomaceae</taxon>
        <taxon>Talaromyces</taxon>
        <taxon>Talaromyces sect. Talaromyces</taxon>
    </lineage>
</organism>
<evidence type="ECO:0000313" key="1">
    <source>
        <dbReference type="EMBL" id="EED14891.1"/>
    </source>
</evidence>
<accession>B8MKP2</accession>
<protein>
    <submittedName>
        <fullName evidence="1">Uncharacterized protein</fullName>
    </submittedName>
</protein>
<keyword evidence="2" id="KW-1185">Reference proteome</keyword>
<dbReference type="AlphaFoldDB" id="B8MKP2"/>
<reference evidence="2" key="1">
    <citation type="journal article" date="2015" name="Genome Announc.">
        <title>Genome sequence of the AIDS-associated pathogen Penicillium marneffei (ATCC18224) and its near taxonomic relative Talaromyces stipitatus (ATCC10500).</title>
        <authorList>
            <person name="Nierman W.C."/>
            <person name="Fedorova-Abrams N.D."/>
            <person name="Andrianopoulos A."/>
        </authorList>
    </citation>
    <scope>NUCLEOTIDE SEQUENCE [LARGE SCALE GENOMIC DNA]</scope>
    <source>
        <strain evidence="2">ATCC 10500 / CBS 375.48 / QM 6759 / NRRL 1006</strain>
    </source>
</reference>